<keyword evidence="5 8" id="KW-1133">Transmembrane helix</keyword>
<feature type="domain" description="MRH" evidence="10">
    <location>
        <begin position="676"/>
        <end position="821"/>
    </location>
</feature>
<feature type="chain" id="PRO_5036211210" description="MRH domain-containing protein" evidence="9">
    <location>
        <begin position="24"/>
        <end position="1368"/>
    </location>
</feature>
<feature type="domain" description="MRH" evidence="10">
    <location>
        <begin position="197"/>
        <end position="356"/>
    </location>
</feature>
<reference evidence="11" key="1">
    <citation type="submission" date="2020-11" db="EMBL/GenBank/DDBJ databases">
        <authorList>
            <person name="Tran Van P."/>
        </authorList>
    </citation>
    <scope>NUCLEOTIDE SEQUENCE</scope>
</reference>
<dbReference type="Pfam" id="PF00878">
    <property type="entry name" value="CIMR"/>
    <property type="match status" value="8"/>
</dbReference>
<evidence type="ECO:0000256" key="3">
    <source>
        <dbReference type="ARBA" id="ARBA00022692"/>
    </source>
</evidence>
<feature type="domain" description="MRH" evidence="10">
    <location>
        <begin position="27"/>
        <end position="181"/>
    </location>
</feature>
<keyword evidence="12" id="KW-1185">Reference proteome</keyword>
<evidence type="ECO:0000313" key="12">
    <source>
        <dbReference type="Proteomes" id="UP000728032"/>
    </source>
</evidence>
<name>A0A7R9LJA3_9ACAR</name>
<feature type="transmembrane region" description="Helical" evidence="8">
    <location>
        <begin position="865"/>
        <end position="885"/>
    </location>
</feature>
<dbReference type="GO" id="GO:0000139">
    <property type="term" value="C:Golgi membrane"/>
    <property type="evidence" value="ECO:0007669"/>
    <property type="project" value="UniProtKB-SubCell"/>
</dbReference>
<dbReference type="EMBL" id="OC915679">
    <property type="protein sequence ID" value="CAD7641474.1"/>
    <property type="molecule type" value="Genomic_DNA"/>
</dbReference>
<keyword evidence="2" id="KW-0813">Transport</keyword>
<dbReference type="GO" id="GO:0010008">
    <property type="term" value="C:endosome membrane"/>
    <property type="evidence" value="ECO:0007669"/>
    <property type="project" value="UniProtKB-SubCell"/>
</dbReference>
<dbReference type="PROSITE" id="PS51914">
    <property type="entry name" value="MRH"/>
    <property type="match status" value="7"/>
</dbReference>
<sequence length="1368" mass="151498">MHLAIKSLLSLYLLIALFGLKSAADIDLCGDHTDGTDSTVGVDIAALKTMSLNWTQSDTTKSPVEAVIDYYGSFCSPLKAGSDTKVPANCNGSHVCQHIRHDNQSVGYKLRRADEVSDNVTANKKGLVVQFDGPPCPEQSILNKTIKITFICDSQLGTPEHIVDTSCSTNFKWKTPAVCRKPPSPPTTTTPPPLKTVHCVWDNGSHILDLTQLAMTSGNHFAVGVPTITSSDYSIYYINICRPLNPIKEKHMSLKECGPNSAACKVSLSATHEHLNLGEPTSHPISVFDGSVSLFYENGDPCPQDPSKRLSTRIKFECDRTADLFTPTVHEPGSESLDEERCVYMFEFKTAAVCDVLQPTKLANNSCTFTDKTTGLSVDLSPLKKPSKEPYNISSETSGNVYELNVCGLTNTIGAPECYKSAVCMVNKTKSVFSYGLLTSSAFFYDGVDLRLKHYDGSKCEAHSDTGVMSSEIVFKCNPNAAKDTRPVLVSETGCTAVFTWETALVCNLVLPKCALVADDKLYNLRQLSSISHAWNATDPNDNKTVYFLNVCTALPHTVGCEDRNAAACKCTLDPARNGMNCSQSLGDLSADELTVDGNGNLVLTYVNGEATDCDHGIKTASTKILFICGTRTGSPEFKGFDRRTCSYHFEWRSWMACSLTDRNDTLSMENGFLRDDRIDSFIDLRPLLTQTFKVKEQRRLPDNTTDEYTYVINLNTSQMLDEANRCLNAAVCQTKELTTFFRDIGSLGSAKYYLRGHELQIALQSLDVRQKCGKNRNKNVTTILRLHCASSAGFGAPTFMYESNDCDYTFNWETALVCPEYFVKSDEYVVFVANKTRAADADSGVDISEVVDDSSKGKSSTSSVWIGILIVMFFVVTLTGLVLYKQRVSETGCTAVFTWETALVCNLVLPKCALVADDKLYNLRQLSSISHAWNATDPNDNKTVYFLNVCTALPHTVGCEDRNAAACKCTLDPARNGMNCSQSLGDLSADELTVDGNGNLVLTYVNGEATDCDHGIKTASTKILFICGTRTGSPEFKGFDRRTCSYHFEWRSWMACSLTDRNDTLSMENGFLRDDRIDSFIDLRPLLTQTFKVKEQRRLPDNTTDEYTYVINLNTSQMLDEANRCLNAAVCQTKELTTFFRDIGSLGSAKYYLRGHELQIALQSLDVRQKCGKNRNKNVTTILRLHCASSAGFGAPTFMYESNDCDYTFNWETALVCPEYFVKSDEYVVFVANKTRAADADSGVDISEVVDDSSKGKSSTSSVWIGILIVMFFVVTLTGLVLYKQRVRQAVMFKFRRLFRPETTNHTFHYHQLATLEKNRQTTSTPDVVFIDNTNATHNRNTIAAQPSAPVPYYTTIYDDSDVDLLT</sequence>
<evidence type="ECO:0000256" key="9">
    <source>
        <dbReference type="SAM" id="SignalP"/>
    </source>
</evidence>
<evidence type="ECO:0000259" key="10">
    <source>
        <dbReference type="PROSITE" id="PS51914"/>
    </source>
</evidence>
<feature type="domain" description="MRH" evidence="10">
    <location>
        <begin position="1075"/>
        <end position="1220"/>
    </location>
</feature>
<dbReference type="PANTHER" id="PTHR15071">
    <property type="entry name" value="MANNOSE-6-PHOSPHATE RECEPTOR FAMILY MEMBER"/>
    <property type="match status" value="1"/>
</dbReference>
<evidence type="ECO:0000256" key="1">
    <source>
        <dbReference type="ARBA" id="ARBA00004308"/>
    </source>
</evidence>
<dbReference type="Proteomes" id="UP000728032">
    <property type="component" value="Unassembled WGS sequence"/>
</dbReference>
<organism evidence="11">
    <name type="scientific">Oppiella nova</name>
    <dbReference type="NCBI Taxonomy" id="334625"/>
    <lineage>
        <taxon>Eukaryota</taxon>
        <taxon>Metazoa</taxon>
        <taxon>Ecdysozoa</taxon>
        <taxon>Arthropoda</taxon>
        <taxon>Chelicerata</taxon>
        <taxon>Arachnida</taxon>
        <taxon>Acari</taxon>
        <taxon>Acariformes</taxon>
        <taxon>Sarcoptiformes</taxon>
        <taxon>Oribatida</taxon>
        <taxon>Brachypylina</taxon>
        <taxon>Oppioidea</taxon>
        <taxon>Oppiidae</taxon>
        <taxon>Oppiella</taxon>
    </lineage>
</organism>
<keyword evidence="7" id="KW-1015">Disulfide bond</keyword>
<proteinExistence type="predicted"/>
<feature type="signal peptide" evidence="9">
    <location>
        <begin position="1"/>
        <end position="23"/>
    </location>
</feature>
<gene>
    <name evidence="11" type="ORF">ONB1V03_LOCUS3120</name>
</gene>
<dbReference type="GO" id="GO:0005537">
    <property type="term" value="F:D-mannose binding"/>
    <property type="evidence" value="ECO:0007669"/>
    <property type="project" value="InterPro"/>
</dbReference>
<dbReference type="GO" id="GO:0007041">
    <property type="term" value="P:lysosomal transport"/>
    <property type="evidence" value="ECO:0007669"/>
    <property type="project" value="InterPro"/>
</dbReference>
<dbReference type="InterPro" id="IPR009011">
    <property type="entry name" value="Man6P_isomerase_rcpt-bd_dom_sf"/>
</dbReference>
<dbReference type="PANTHER" id="PTHR15071:SF0">
    <property type="entry name" value="MANNOSE 6-PHOSPHATE RECEPTOR-LIKE PROTEIN 1"/>
    <property type="match status" value="1"/>
</dbReference>
<evidence type="ECO:0000256" key="7">
    <source>
        <dbReference type="ARBA" id="ARBA00023157"/>
    </source>
</evidence>
<evidence type="ECO:0000313" key="11">
    <source>
        <dbReference type="EMBL" id="CAD7641474.1"/>
    </source>
</evidence>
<evidence type="ECO:0000256" key="2">
    <source>
        <dbReference type="ARBA" id="ARBA00022448"/>
    </source>
</evidence>
<feature type="domain" description="MRH" evidence="10">
    <location>
        <begin position="512"/>
        <end position="660"/>
    </location>
</feature>
<dbReference type="GO" id="GO:0005802">
    <property type="term" value="C:trans-Golgi network"/>
    <property type="evidence" value="ECO:0007669"/>
    <property type="project" value="TreeGrafter"/>
</dbReference>
<keyword evidence="6 8" id="KW-0472">Membrane</keyword>
<evidence type="ECO:0000256" key="8">
    <source>
        <dbReference type="SAM" id="Phobius"/>
    </source>
</evidence>
<evidence type="ECO:0000256" key="6">
    <source>
        <dbReference type="ARBA" id="ARBA00023136"/>
    </source>
</evidence>
<evidence type="ECO:0000256" key="5">
    <source>
        <dbReference type="ARBA" id="ARBA00022989"/>
    </source>
</evidence>
<accession>A0A7R9LJA3</accession>
<feature type="transmembrane region" description="Helical" evidence="8">
    <location>
        <begin position="1264"/>
        <end position="1284"/>
    </location>
</feature>
<feature type="domain" description="MRH" evidence="10">
    <location>
        <begin position="911"/>
        <end position="1059"/>
    </location>
</feature>
<dbReference type="InterPro" id="IPR044865">
    <property type="entry name" value="MRH_dom"/>
</dbReference>
<dbReference type="SUPFAM" id="SSF50911">
    <property type="entry name" value="Mannose 6-phosphate receptor domain"/>
    <property type="match status" value="7"/>
</dbReference>
<keyword evidence="4 9" id="KW-0732">Signal</keyword>
<protein>
    <recommendedName>
        <fullName evidence="10">MRH domain-containing protein</fullName>
    </recommendedName>
</protein>
<keyword evidence="3 8" id="KW-0812">Transmembrane</keyword>
<dbReference type="GO" id="GO:0038023">
    <property type="term" value="F:signaling receptor activity"/>
    <property type="evidence" value="ECO:0007669"/>
    <property type="project" value="InterPro"/>
</dbReference>
<dbReference type="SMART" id="SM01404">
    <property type="entry name" value="CIMR"/>
    <property type="match status" value="6"/>
</dbReference>
<feature type="domain" description="MRH" evidence="10">
    <location>
        <begin position="365"/>
        <end position="509"/>
    </location>
</feature>
<dbReference type="Gene3D" id="2.70.130.10">
    <property type="entry name" value="Mannose-6-phosphate receptor binding domain"/>
    <property type="match status" value="7"/>
</dbReference>
<dbReference type="OrthoDB" id="6512183at2759"/>
<evidence type="ECO:0000256" key="4">
    <source>
        <dbReference type="ARBA" id="ARBA00022729"/>
    </source>
</evidence>
<dbReference type="EMBL" id="CAJPVJ010000854">
    <property type="protein sequence ID" value="CAG2163546.1"/>
    <property type="molecule type" value="Genomic_DNA"/>
</dbReference>
<comment type="subcellular location">
    <subcellularLocation>
        <location evidence="1">Endomembrane system</location>
    </subcellularLocation>
</comment>
<dbReference type="InterPro" id="IPR000479">
    <property type="entry name" value="CIMR_rpt"/>
</dbReference>